<name>A0A2W1ND39_9FLAO</name>
<dbReference type="EC" id="2.6.1.9" evidence="12"/>
<dbReference type="InterPro" id="IPR001917">
    <property type="entry name" value="Aminotrans_II_pyridoxalP_BS"/>
</dbReference>
<dbReference type="PANTHER" id="PTHR42885:SF2">
    <property type="entry name" value="HISTIDINOL-PHOSPHATE AMINOTRANSFERASE"/>
    <property type="match status" value="1"/>
</dbReference>
<evidence type="ECO:0000313" key="15">
    <source>
        <dbReference type="Proteomes" id="UP000249248"/>
    </source>
</evidence>
<dbReference type="InterPro" id="IPR015424">
    <property type="entry name" value="PyrdxlP-dep_Trfase"/>
</dbReference>
<feature type="modified residue" description="N6-(pyridoxal phosphate)lysine" evidence="12">
    <location>
        <position position="205"/>
    </location>
</feature>
<dbReference type="Gene3D" id="3.40.640.10">
    <property type="entry name" value="Type I PLP-dependent aspartate aminotransferase-like (Major domain)"/>
    <property type="match status" value="1"/>
</dbReference>
<dbReference type="GO" id="GO:0030170">
    <property type="term" value="F:pyridoxal phosphate binding"/>
    <property type="evidence" value="ECO:0007669"/>
    <property type="project" value="InterPro"/>
</dbReference>
<evidence type="ECO:0000256" key="10">
    <source>
        <dbReference type="ARBA" id="ARBA00023102"/>
    </source>
</evidence>
<comment type="caution">
    <text evidence="14">The sequence shown here is derived from an EMBL/GenBank/DDBJ whole genome shotgun (WGS) entry which is preliminary data.</text>
</comment>
<keyword evidence="8 12" id="KW-0808">Transferase</keyword>
<keyword evidence="6 12" id="KW-0032">Aminotransferase</keyword>
<dbReference type="GO" id="GO:0000105">
    <property type="term" value="P:L-histidine biosynthetic process"/>
    <property type="evidence" value="ECO:0007669"/>
    <property type="project" value="UniProtKB-UniRule"/>
</dbReference>
<evidence type="ECO:0000256" key="12">
    <source>
        <dbReference type="HAMAP-Rule" id="MF_01023"/>
    </source>
</evidence>
<evidence type="ECO:0000256" key="5">
    <source>
        <dbReference type="ARBA" id="ARBA00011738"/>
    </source>
</evidence>
<evidence type="ECO:0000256" key="2">
    <source>
        <dbReference type="ARBA" id="ARBA00005011"/>
    </source>
</evidence>
<dbReference type="InterPro" id="IPR015421">
    <property type="entry name" value="PyrdxlP-dep_Trfase_major"/>
</dbReference>
<dbReference type="AlphaFoldDB" id="A0A2W1ND39"/>
<dbReference type="GO" id="GO:0004400">
    <property type="term" value="F:histidinol-phosphate transaminase activity"/>
    <property type="evidence" value="ECO:0007669"/>
    <property type="project" value="UniProtKB-UniRule"/>
</dbReference>
<proteinExistence type="inferred from homology"/>
<evidence type="ECO:0000256" key="11">
    <source>
        <dbReference type="ARBA" id="ARBA00047481"/>
    </source>
</evidence>
<dbReference type="RefSeq" id="WP_111064348.1">
    <property type="nucleotide sequence ID" value="NZ_JBHUCU010000020.1"/>
</dbReference>
<dbReference type="InterPro" id="IPR005861">
    <property type="entry name" value="HisP_aminotrans"/>
</dbReference>
<dbReference type="PANTHER" id="PTHR42885">
    <property type="entry name" value="HISTIDINOL-PHOSPHATE AMINOTRANSFERASE-RELATED"/>
    <property type="match status" value="1"/>
</dbReference>
<dbReference type="PROSITE" id="PS00599">
    <property type="entry name" value="AA_TRANSFER_CLASS_2"/>
    <property type="match status" value="1"/>
</dbReference>
<evidence type="ECO:0000256" key="1">
    <source>
        <dbReference type="ARBA" id="ARBA00001933"/>
    </source>
</evidence>
<dbReference type="CDD" id="cd00609">
    <property type="entry name" value="AAT_like"/>
    <property type="match status" value="1"/>
</dbReference>
<keyword evidence="7 12" id="KW-0028">Amino-acid biosynthesis</keyword>
<evidence type="ECO:0000313" key="14">
    <source>
        <dbReference type="EMBL" id="PZE15986.1"/>
    </source>
</evidence>
<evidence type="ECO:0000256" key="7">
    <source>
        <dbReference type="ARBA" id="ARBA00022605"/>
    </source>
</evidence>
<dbReference type="EMBL" id="QKSB01000013">
    <property type="protein sequence ID" value="PZE15986.1"/>
    <property type="molecule type" value="Genomic_DNA"/>
</dbReference>
<comment type="pathway">
    <text evidence="2 12">Amino-acid biosynthesis; L-histidine biosynthesis; L-histidine from 5-phospho-alpha-D-ribose 1-diphosphate: step 7/9.</text>
</comment>
<comment type="similarity">
    <text evidence="4 12">Belongs to the class-II pyridoxal-phosphate-dependent aminotransferase family. Histidinol-phosphate aminotransferase subfamily.</text>
</comment>
<gene>
    <name evidence="12 14" type="primary">hisC</name>
    <name evidence="14" type="ORF">DNU06_15170</name>
</gene>
<dbReference type="OrthoDB" id="9813612at2"/>
<organism evidence="14 15">
    <name type="scientific">Putridiphycobacter roseus</name>
    <dbReference type="NCBI Taxonomy" id="2219161"/>
    <lineage>
        <taxon>Bacteria</taxon>
        <taxon>Pseudomonadati</taxon>
        <taxon>Bacteroidota</taxon>
        <taxon>Flavobacteriia</taxon>
        <taxon>Flavobacteriales</taxon>
        <taxon>Crocinitomicaceae</taxon>
        <taxon>Putridiphycobacter</taxon>
    </lineage>
</organism>
<evidence type="ECO:0000256" key="3">
    <source>
        <dbReference type="ARBA" id="ARBA00005189"/>
    </source>
</evidence>
<keyword evidence="15" id="KW-1185">Reference proteome</keyword>
<dbReference type="Gene3D" id="3.90.1150.10">
    <property type="entry name" value="Aspartate Aminotransferase, domain 1"/>
    <property type="match status" value="1"/>
</dbReference>
<comment type="cofactor">
    <cofactor evidence="1 12">
        <name>pyridoxal 5'-phosphate</name>
        <dbReference type="ChEBI" id="CHEBI:597326"/>
    </cofactor>
</comment>
<comment type="pathway">
    <text evidence="3">Lipid metabolism.</text>
</comment>
<dbReference type="HAMAP" id="MF_01023">
    <property type="entry name" value="HisC_aminotrans_2"/>
    <property type="match status" value="1"/>
</dbReference>
<evidence type="ECO:0000256" key="4">
    <source>
        <dbReference type="ARBA" id="ARBA00007970"/>
    </source>
</evidence>
<accession>A0A2W1ND39</accession>
<protein>
    <recommendedName>
        <fullName evidence="12">Histidinol-phosphate aminotransferase</fullName>
        <ecNumber evidence="12">2.6.1.9</ecNumber>
    </recommendedName>
    <alternativeName>
        <fullName evidence="12">Imidazole acetol-phosphate transaminase</fullName>
    </alternativeName>
</protein>
<dbReference type="NCBIfam" id="TIGR01141">
    <property type="entry name" value="hisC"/>
    <property type="match status" value="1"/>
</dbReference>
<dbReference type="Pfam" id="PF00155">
    <property type="entry name" value="Aminotran_1_2"/>
    <property type="match status" value="1"/>
</dbReference>
<sequence length="343" mass="38656">MKKISKLVRPNILNLTPYSCARDEFNGEDAIFLDANESPFGNLNRYPDPYQNELKKHLSLSQSIPENNIFIGNGSDEIIDLIFRIFCRPGLDKVISFTPTYGMYEVSANINDVAYIKIPLDEQFQIPRSALEAFYTDSKVKIIFICSPNNPTGNLMDQKVIASICSNFQGIVVIDEAYIDFCGQASWNKSIADYSNLIVLQTLSKAWGAAAIRLGVAYTNDFINSLLNKVKPPYNVSQLNQDKALEVLKNKSVYEKNILWIQQEKSKLISALNQLQIVEKIFPSETNFILVKVNHAEAIYHYLLANGVVVRNRDKIMANSIRVSVGNAKENNALISALKKYEI</sequence>
<dbReference type="UniPathway" id="UPA00031">
    <property type="reaction ID" value="UER00012"/>
</dbReference>
<dbReference type="SUPFAM" id="SSF53383">
    <property type="entry name" value="PLP-dependent transferases"/>
    <property type="match status" value="1"/>
</dbReference>
<keyword evidence="9 12" id="KW-0663">Pyridoxal phosphate</keyword>
<dbReference type="Proteomes" id="UP000249248">
    <property type="component" value="Unassembled WGS sequence"/>
</dbReference>
<evidence type="ECO:0000256" key="9">
    <source>
        <dbReference type="ARBA" id="ARBA00022898"/>
    </source>
</evidence>
<keyword evidence="10 12" id="KW-0368">Histidine biosynthesis</keyword>
<dbReference type="InterPro" id="IPR004839">
    <property type="entry name" value="Aminotransferase_I/II_large"/>
</dbReference>
<comment type="subunit">
    <text evidence="5 12">Homodimer.</text>
</comment>
<evidence type="ECO:0000259" key="13">
    <source>
        <dbReference type="Pfam" id="PF00155"/>
    </source>
</evidence>
<dbReference type="InterPro" id="IPR015422">
    <property type="entry name" value="PyrdxlP-dep_Trfase_small"/>
</dbReference>
<evidence type="ECO:0000256" key="6">
    <source>
        <dbReference type="ARBA" id="ARBA00022576"/>
    </source>
</evidence>
<comment type="catalytic activity">
    <reaction evidence="11 12">
        <text>L-histidinol phosphate + 2-oxoglutarate = 3-(imidazol-4-yl)-2-oxopropyl phosphate + L-glutamate</text>
        <dbReference type="Rhea" id="RHEA:23744"/>
        <dbReference type="ChEBI" id="CHEBI:16810"/>
        <dbReference type="ChEBI" id="CHEBI:29985"/>
        <dbReference type="ChEBI" id="CHEBI:57766"/>
        <dbReference type="ChEBI" id="CHEBI:57980"/>
        <dbReference type="EC" id="2.6.1.9"/>
    </reaction>
</comment>
<evidence type="ECO:0000256" key="8">
    <source>
        <dbReference type="ARBA" id="ARBA00022679"/>
    </source>
</evidence>
<reference evidence="14 15" key="1">
    <citation type="submission" date="2018-06" db="EMBL/GenBank/DDBJ databases">
        <title>The draft genome sequence of Crocinitomix sp. SM1701.</title>
        <authorList>
            <person name="Zhang X."/>
        </authorList>
    </citation>
    <scope>NUCLEOTIDE SEQUENCE [LARGE SCALE GENOMIC DNA]</scope>
    <source>
        <strain evidence="14 15">SM1701</strain>
    </source>
</reference>
<feature type="domain" description="Aminotransferase class I/classII large" evidence="13">
    <location>
        <begin position="38"/>
        <end position="338"/>
    </location>
</feature>